<dbReference type="EMBL" id="BMAT01008180">
    <property type="protein sequence ID" value="GFR79658.1"/>
    <property type="molecule type" value="Genomic_DNA"/>
</dbReference>
<feature type="region of interest" description="Disordered" evidence="1">
    <location>
        <begin position="42"/>
        <end position="70"/>
    </location>
</feature>
<comment type="caution">
    <text evidence="2">The sequence shown here is derived from an EMBL/GenBank/DDBJ whole genome shotgun (WGS) entry which is preliminary data.</text>
</comment>
<accession>A0AAV4G1S1</accession>
<proteinExistence type="predicted"/>
<evidence type="ECO:0000313" key="3">
    <source>
        <dbReference type="Proteomes" id="UP000762676"/>
    </source>
</evidence>
<name>A0AAV4G1S1_9GAST</name>
<keyword evidence="3" id="KW-1185">Reference proteome</keyword>
<gene>
    <name evidence="2" type="ORF">ElyMa_004026500</name>
</gene>
<dbReference type="Proteomes" id="UP000762676">
    <property type="component" value="Unassembled WGS sequence"/>
</dbReference>
<reference evidence="2 3" key="1">
    <citation type="journal article" date="2021" name="Elife">
        <title>Chloroplast acquisition without the gene transfer in kleptoplastic sea slugs, Plakobranchus ocellatus.</title>
        <authorList>
            <person name="Maeda T."/>
            <person name="Takahashi S."/>
            <person name="Yoshida T."/>
            <person name="Shimamura S."/>
            <person name="Takaki Y."/>
            <person name="Nagai Y."/>
            <person name="Toyoda A."/>
            <person name="Suzuki Y."/>
            <person name="Arimoto A."/>
            <person name="Ishii H."/>
            <person name="Satoh N."/>
            <person name="Nishiyama T."/>
            <person name="Hasebe M."/>
            <person name="Maruyama T."/>
            <person name="Minagawa J."/>
            <person name="Obokata J."/>
            <person name="Shigenobu S."/>
        </authorList>
    </citation>
    <scope>NUCLEOTIDE SEQUENCE [LARGE SCALE GENOMIC DNA]</scope>
</reference>
<evidence type="ECO:0000313" key="2">
    <source>
        <dbReference type="EMBL" id="GFR79658.1"/>
    </source>
</evidence>
<feature type="compositionally biased region" description="Basic and acidic residues" evidence="1">
    <location>
        <begin position="59"/>
        <end position="70"/>
    </location>
</feature>
<feature type="region of interest" description="Disordered" evidence="1">
    <location>
        <begin position="102"/>
        <end position="124"/>
    </location>
</feature>
<sequence>MATCHGRESNPLPPNLESNALNSPPRCPYSILAECATILSKSVSQKRKTRAEPTQPPEDQSKPGRVDRAHETCPGCQLMSSYRPSHHLCIGVSCVSDGRTASSECVVKPPSGAGHRDHRVYKSD</sequence>
<feature type="region of interest" description="Disordered" evidence="1">
    <location>
        <begin position="1"/>
        <end position="20"/>
    </location>
</feature>
<dbReference type="AlphaFoldDB" id="A0AAV4G1S1"/>
<evidence type="ECO:0000256" key="1">
    <source>
        <dbReference type="SAM" id="MobiDB-lite"/>
    </source>
</evidence>
<organism evidence="2 3">
    <name type="scientific">Elysia marginata</name>
    <dbReference type="NCBI Taxonomy" id="1093978"/>
    <lineage>
        <taxon>Eukaryota</taxon>
        <taxon>Metazoa</taxon>
        <taxon>Spiralia</taxon>
        <taxon>Lophotrochozoa</taxon>
        <taxon>Mollusca</taxon>
        <taxon>Gastropoda</taxon>
        <taxon>Heterobranchia</taxon>
        <taxon>Euthyneura</taxon>
        <taxon>Panpulmonata</taxon>
        <taxon>Sacoglossa</taxon>
        <taxon>Placobranchoidea</taxon>
        <taxon>Plakobranchidae</taxon>
        <taxon>Elysia</taxon>
    </lineage>
</organism>
<protein>
    <submittedName>
        <fullName evidence="2">Uncharacterized protein</fullName>
    </submittedName>
</protein>